<dbReference type="RefSeq" id="WP_165141185.1">
    <property type="nucleotide sequence ID" value="NZ_JAALLT010000002.1"/>
</dbReference>
<accession>A0A6M1T1N0</accession>
<dbReference type="AlphaFoldDB" id="A0A6M1T1N0"/>
<comment type="caution">
    <text evidence="1">The sequence shown here is derived from an EMBL/GenBank/DDBJ whole genome shotgun (WGS) entry which is preliminary data.</text>
</comment>
<sequence>MLNDENACIRYLMKEMDPSEEVLMERAMMEDDDLLIEVESLRQTLKRLDKLPEKDPPSYLTESIIQQASEEAEKRTSTNIFSYQPMRYAAAAVLILGVSVGSLWVYQQSGSDEGTQDNLRTSEMTAPMNILPATDNSVQPWVDRQNVLYFHDQFNGDATEFDSILKKSTDKLKPLSNPFYYNSGSRSIQMTGSQIQQ</sequence>
<keyword evidence="2" id="KW-1185">Reference proteome</keyword>
<protein>
    <submittedName>
        <fullName evidence="1">Uncharacterized protein</fullName>
    </submittedName>
</protein>
<dbReference type="EMBL" id="JAALLT010000002">
    <property type="protein sequence ID" value="NGP76657.1"/>
    <property type="molecule type" value="Genomic_DNA"/>
</dbReference>
<evidence type="ECO:0000313" key="2">
    <source>
        <dbReference type="Proteomes" id="UP000473278"/>
    </source>
</evidence>
<proteinExistence type="predicted"/>
<organism evidence="1 2">
    <name type="scientific">Halalkalibaculum roseum</name>
    <dbReference type="NCBI Taxonomy" id="2709311"/>
    <lineage>
        <taxon>Bacteria</taxon>
        <taxon>Pseudomonadati</taxon>
        <taxon>Balneolota</taxon>
        <taxon>Balneolia</taxon>
        <taxon>Balneolales</taxon>
        <taxon>Balneolaceae</taxon>
        <taxon>Halalkalibaculum</taxon>
    </lineage>
</organism>
<name>A0A6M1T1N0_9BACT</name>
<reference evidence="1 2" key="1">
    <citation type="submission" date="2020-02" db="EMBL/GenBank/DDBJ databases">
        <title>Balneolaceae bacterium YR4-1, complete genome.</title>
        <authorList>
            <person name="Li Y."/>
            <person name="Wu S."/>
        </authorList>
    </citation>
    <scope>NUCLEOTIDE SEQUENCE [LARGE SCALE GENOMIC DNA]</scope>
    <source>
        <strain evidence="1 2">YR4-1</strain>
    </source>
</reference>
<gene>
    <name evidence="1" type="ORF">G3570_08435</name>
</gene>
<evidence type="ECO:0000313" key="1">
    <source>
        <dbReference type="EMBL" id="NGP76657.1"/>
    </source>
</evidence>
<dbReference type="Proteomes" id="UP000473278">
    <property type="component" value="Unassembled WGS sequence"/>
</dbReference>